<dbReference type="OrthoDB" id="4708740at2"/>
<dbReference type="AlphaFoldDB" id="A0A1W9Z7X4"/>
<dbReference type="EMBL" id="MVHG01000087">
    <property type="protein sequence ID" value="ORA08853.1"/>
    <property type="molecule type" value="Genomic_DNA"/>
</dbReference>
<keyword evidence="3" id="KW-1185">Reference proteome</keyword>
<evidence type="ECO:0000313" key="3">
    <source>
        <dbReference type="Proteomes" id="UP000192707"/>
    </source>
</evidence>
<dbReference type="RefSeq" id="WP_083066673.1">
    <property type="nucleotide sequence ID" value="NZ_MVHG01000087.1"/>
</dbReference>
<reference evidence="2 3" key="1">
    <citation type="submission" date="2016-12" db="EMBL/GenBank/DDBJ databases">
        <title>The new phylogeny of genus Mycobacterium.</title>
        <authorList>
            <person name="Tortoli E."/>
            <person name="Trovato A."/>
            <person name="Cirillo D.M."/>
        </authorList>
    </citation>
    <scope>NUCLEOTIDE SEQUENCE [LARGE SCALE GENOMIC DNA]</scope>
    <source>
        <strain evidence="2 3">DSM 45069</strain>
    </source>
</reference>
<name>A0A1W9Z7X4_MYCAI</name>
<protein>
    <submittedName>
        <fullName evidence="2">Forkhead-associated protein</fullName>
    </submittedName>
</protein>
<dbReference type="Proteomes" id="UP000192707">
    <property type="component" value="Unassembled WGS sequence"/>
</dbReference>
<proteinExistence type="predicted"/>
<organism evidence="2 3">
    <name type="scientific">Mycobacterium arosiense ATCC BAA-1401 = DSM 45069</name>
    <dbReference type="NCBI Taxonomy" id="1265311"/>
    <lineage>
        <taxon>Bacteria</taxon>
        <taxon>Bacillati</taxon>
        <taxon>Actinomycetota</taxon>
        <taxon>Actinomycetes</taxon>
        <taxon>Mycobacteriales</taxon>
        <taxon>Mycobacteriaceae</taxon>
        <taxon>Mycobacterium</taxon>
        <taxon>Mycobacterium avium complex (MAC)</taxon>
    </lineage>
</organism>
<feature type="region of interest" description="Disordered" evidence="1">
    <location>
        <begin position="153"/>
        <end position="178"/>
    </location>
</feature>
<sequence length="178" mass="18937">MAKESPDEGEAPIIVGMAEAAMHMYTTAIAALPDTNDDEFRPRVEVILSGLRKLRKSLTDAAARSRLTPGVIVALSEARRCYDDLMERAAAAPAAALGQQLYVARLHAKLSAKEAANGAGLRADLLDDLEAGETPTEDEATNVKGLIESLGRGGVPAMKLNENDHKRLPAESFDESVA</sequence>
<evidence type="ECO:0000256" key="1">
    <source>
        <dbReference type="SAM" id="MobiDB-lite"/>
    </source>
</evidence>
<accession>A0A1W9Z7X4</accession>
<evidence type="ECO:0000313" key="2">
    <source>
        <dbReference type="EMBL" id="ORA08853.1"/>
    </source>
</evidence>
<comment type="caution">
    <text evidence="2">The sequence shown here is derived from an EMBL/GenBank/DDBJ whole genome shotgun (WGS) entry which is preliminary data.</text>
</comment>
<gene>
    <name evidence="2" type="ORF">BST14_23160</name>
</gene>